<dbReference type="EMBL" id="CAJOBH010258740">
    <property type="protein sequence ID" value="CAF5152444.1"/>
    <property type="molecule type" value="Genomic_DNA"/>
</dbReference>
<feature type="region of interest" description="Disordered" evidence="1">
    <location>
        <begin position="70"/>
        <end position="104"/>
    </location>
</feature>
<sequence length="104" mass="11916">MQLYSHSYSTTSYRAGEIPSSTQAFLNVQQYKRQEQQTISTTTSTLVGMNVMGQLIDKAKRAIVMRTVNNEKLQQEQTSQEKTQHQSSQSNVRKPILPIRIQEL</sequence>
<comment type="caution">
    <text evidence="2">The sequence shown here is derived from an EMBL/GenBank/DDBJ whole genome shotgun (WGS) entry which is preliminary data.</text>
</comment>
<feature type="non-terminal residue" evidence="2">
    <location>
        <position position="104"/>
    </location>
</feature>
<gene>
    <name evidence="3" type="ORF">BYL167_LOCUS72567</name>
    <name evidence="2" type="ORF">GIL414_LOCUS43221</name>
</gene>
<evidence type="ECO:0000313" key="3">
    <source>
        <dbReference type="EMBL" id="CAF5152444.1"/>
    </source>
</evidence>
<dbReference type="Proteomes" id="UP000681967">
    <property type="component" value="Unassembled WGS sequence"/>
</dbReference>
<evidence type="ECO:0000313" key="4">
    <source>
        <dbReference type="Proteomes" id="UP000681720"/>
    </source>
</evidence>
<proteinExistence type="predicted"/>
<evidence type="ECO:0000256" key="1">
    <source>
        <dbReference type="SAM" id="MobiDB-lite"/>
    </source>
</evidence>
<protein>
    <submittedName>
        <fullName evidence="2">Uncharacterized protein</fullName>
    </submittedName>
</protein>
<dbReference type="EMBL" id="CAJOBJ010127194">
    <property type="protein sequence ID" value="CAF4705071.1"/>
    <property type="molecule type" value="Genomic_DNA"/>
</dbReference>
<feature type="compositionally biased region" description="Polar residues" evidence="1">
    <location>
        <begin position="70"/>
        <end position="92"/>
    </location>
</feature>
<evidence type="ECO:0000313" key="2">
    <source>
        <dbReference type="EMBL" id="CAF4705071.1"/>
    </source>
</evidence>
<reference evidence="2" key="1">
    <citation type="submission" date="2021-02" db="EMBL/GenBank/DDBJ databases">
        <authorList>
            <person name="Nowell W R."/>
        </authorList>
    </citation>
    <scope>NUCLEOTIDE SEQUENCE</scope>
</reference>
<accession>A0A8S3AAM5</accession>
<feature type="non-terminal residue" evidence="2">
    <location>
        <position position="1"/>
    </location>
</feature>
<dbReference type="AlphaFoldDB" id="A0A8S3AAM5"/>
<name>A0A8S3AAM5_9BILA</name>
<organism evidence="2 4">
    <name type="scientific">Rotaria magnacalcarata</name>
    <dbReference type="NCBI Taxonomy" id="392030"/>
    <lineage>
        <taxon>Eukaryota</taxon>
        <taxon>Metazoa</taxon>
        <taxon>Spiralia</taxon>
        <taxon>Gnathifera</taxon>
        <taxon>Rotifera</taxon>
        <taxon>Eurotatoria</taxon>
        <taxon>Bdelloidea</taxon>
        <taxon>Philodinida</taxon>
        <taxon>Philodinidae</taxon>
        <taxon>Rotaria</taxon>
    </lineage>
</organism>
<dbReference type="Proteomes" id="UP000681720">
    <property type="component" value="Unassembled WGS sequence"/>
</dbReference>